<comment type="caution">
    <text evidence="1">The sequence shown here is derived from an EMBL/GenBank/DDBJ whole genome shotgun (WGS) entry which is preliminary data.</text>
</comment>
<gene>
    <name evidence="1" type="ORF">NM688_g1250</name>
</gene>
<proteinExistence type="predicted"/>
<protein>
    <submittedName>
        <fullName evidence="1">Uncharacterized protein</fullName>
    </submittedName>
</protein>
<evidence type="ECO:0000313" key="1">
    <source>
        <dbReference type="EMBL" id="KAJ3557855.1"/>
    </source>
</evidence>
<dbReference type="Proteomes" id="UP001148662">
    <property type="component" value="Unassembled WGS sequence"/>
</dbReference>
<dbReference type="EMBL" id="JANHOG010000127">
    <property type="protein sequence ID" value="KAJ3557855.1"/>
    <property type="molecule type" value="Genomic_DNA"/>
</dbReference>
<reference evidence="1" key="1">
    <citation type="submission" date="2022-07" db="EMBL/GenBank/DDBJ databases">
        <title>Genome Sequence of Phlebia brevispora.</title>
        <authorList>
            <person name="Buettner E."/>
        </authorList>
    </citation>
    <scope>NUCLEOTIDE SEQUENCE</scope>
    <source>
        <strain evidence="1">MPL23</strain>
    </source>
</reference>
<organism evidence="1 2">
    <name type="scientific">Phlebia brevispora</name>
    <dbReference type="NCBI Taxonomy" id="194682"/>
    <lineage>
        <taxon>Eukaryota</taxon>
        <taxon>Fungi</taxon>
        <taxon>Dikarya</taxon>
        <taxon>Basidiomycota</taxon>
        <taxon>Agaricomycotina</taxon>
        <taxon>Agaricomycetes</taxon>
        <taxon>Polyporales</taxon>
        <taxon>Meruliaceae</taxon>
        <taxon>Phlebia</taxon>
    </lineage>
</organism>
<name>A0ACC1TBU4_9APHY</name>
<keyword evidence="2" id="KW-1185">Reference proteome</keyword>
<sequence>MEADTDTVTSVDHAQTVRFMTGLSPLLATDYKPVLISIWQYAAASMTILVYDWLLLLDDEVRFIWRSPSVFVKIIYLIIRYPTFTDISLTVVYIATIGTACTELVLIWRTFALWEKSRKVLIGLLIMWGVWVCGNIYPVIRFTESVVFVAQTLPGVPGCYLVSGDPIIFTCYATLLGVEIVIIILTLAKGIRTFRHTRSALVKTLYRDGILFFLLVTSSSLGNVLTLLLAPIEYTDLLNSLARVIHTVVCCRVVIHLRRAARRDELDGTLRSRRTSRSGLLSLRFWHSSQTDGDTAGGTTTDTFEMSDFINSTNLDTYRSVQKGPHVV</sequence>
<accession>A0ACC1TBU4</accession>
<evidence type="ECO:0000313" key="2">
    <source>
        <dbReference type="Proteomes" id="UP001148662"/>
    </source>
</evidence>